<protein>
    <recommendedName>
        <fullName evidence="4">serine-type D-Ala-D-Ala carboxypeptidase</fullName>
        <ecNumber evidence="4">3.4.16.4</ecNumber>
    </recommendedName>
</protein>
<evidence type="ECO:0000256" key="6">
    <source>
        <dbReference type="ARBA" id="ARBA00022670"/>
    </source>
</evidence>
<dbReference type="AlphaFoldDB" id="A0A5D4GRW8"/>
<dbReference type="InterPro" id="IPR018044">
    <property type="entry name" value="Peptidase_S11"/>
</dbReference>
<evidence type="ECO:0000256" key="15">
    <source>
        <dbReference type="RuleBase" id="RU004016"/>
    </source>
</evidence>
<evidence type="ECO:0000256" key="9">
    <source>
        <dbReference type="ARBA" id="ARBA00022960"/>
    </source>
</evidence>
<dbReference type="InterPro" id="IPR015956">
    <property type="entry name" value="Peniciliin-bd_prot_C_sf"/>
</dbReference>
<proteinExistence type="inferred from homology"/>
<evidence type="ECO:0000313" key="19">
    <source>
        <dbReference type="Proteomes" id="UP000323258"/>
    </source>
</evidence>
<evidence type="ECO:0000256" key="13">
    <source>
        <dbReference type="PIRSR" id="PIRSR618044-1"/>
    </source>
</evidence>
<evidence type="ECO:0000313" key="18">
    <source>
        <dbReference type="EMBL" id="TYR31117.1"/>
    </source>
</evidence>
<feature type="active site" description="Proton acceptor" evidence="13">
    <location>
        <position position="63"/>
    </location>
</feature>
<evidence type="ECO:0000256" key="1">
    <source>
        <dbReference type="ARBA" id="ARBA00003217"/>
    </source>
</evidence>
<dbReference type="PANTHER" id="PTHR21581">
    <property type="entry name" value="D-ALANYL-D-ALANINE CARBOXYPEPTIDASE"/>
    <property type="match status" value="1"/>
</dbReference>
<feature type="domain" description="Peptidase S11 D-Ala-D-Ala carboxypeptidase A C-terminal" evidence="17">
    <location>
        <begin position="277"/>
        <end position="367"/>
    </location>
</feature>
<dbReference type="GO" id="GO:0071555">
    <property type="term" value="P:cell wall organization"/>
    <property type="evidence" value="ECO:0007669"/>
    <property type="project" value="UniProtKB-KW"/>
</dbReference>
<evidence type="ECO:0000256" key="8">
    <source>
        <dbReference type="ARBA" id="ARBA00022801"/>
    </source>
</evidence>
<comment type="caution">
    <text evidence="18">The sequence shown here is derived from an EMBL/GenBank/DDBJ whole genome shotgun (WGS) entry which is preliminary data.</text>
</comment>
<dbReference type="UniPathway" id="UPA00219"/>
<feature type="signal peptide" evidence="16">
    <location>
        <begin position="1"/>
        <end position="26"/>
    </location>
</feature>
<dbReference type="Proteomes" id="UP000323258">
    <property type="component" value="Unassembled WGS sequence"/>
</dbReference>
<keyword evidence="5 18" id="KW-0121">Carboxypeptidase</keyword>
<evidence type="ECO:0000256" key="14">
    <source>
        <dbReference type="PIRSR" id="PIRSR618044-2"/>
    </source>
</evidence>
<dbReference type="SUPFAM" id="SSF69189">
    <property type="entry name" value="Penicillin-binding protein associated domain"/>
    <property type="match status" value="1"/>
</dbReference>
<feature type="chain" id="PRO_5022663252" description="serine-type D-Ala-D-Ala carboxypeptidase" evidence="16">
    <location>
        <begin position="27"/>
        <end position="387"/>
    </location>
</feature>
<evidence type="ECO:0000259" key="17">
    <source>
        <dbReference type="SMART" id="SM00936"/>
    </source>
</evidence>
<dbReference type="Gene3D" id="2.60.410.10">
    <property type="entry name" value="D-Ala-D-Ala carboxypeptidase, C-terminal domain"/>
    <property type="match status" value="1"/>
</dbReference>
<dbReference type="SMART" id="SM00936">
    <property type="entry name" value="PBP5_C"/>
    <property type="match status" value="1"/>
</dbReference>
<dbReference type="GO" id="GO:0009252">
    <property type="term" value="P:peptidoglycan biosynthetic process"/>
    <property type="evidence" value="ECO:0007669"/>
    <property type="project" value="UniProtKB-UniPathway"/>
</dbReference>
<dbReference type="GO" id="GO:0009002">
    <property type="term" value="F:serine-type D-Ala-D-Ala carboxypeptidase activity"/>
    <property type="evidence" value="ECO:0007669"/>
    <property type="project" value="UniProtKB-EC"/>
</dbReference>
<dbReference type="PRINTS" id="PR00725">
    <property type="entry name" value="DADACBPTASE1"/>
</dbReference>
<dbReference type="GO" id="GO:0008360">
    <property type="term" value="P:regulation of cell shape"/>
    <property type="evidence" value="ECO:0007669"/>
    <property type="project" value="UniProtKB-KW"/>
</dbReference>
<dbReference type="Pfam" id="PF07943">
    <property type="entry name" value="PBP5_C"/>
    <property type="match status" value="1"/>
</dbReference>
<comment type="catalytic activity">
    <reaction evidence="12">
        <text>Preferential cleavage: (Ac)2-L-Lys-D-Ala-|-D-Ala. Also transpeptidation of peptidyl-alanyl moieties that are N-acyl substituents of D-alanine.</text>
        <dbReference type="EC" id="3.4.16.4"/>
    </reaction>
</comment>
<comment type="function">
    <text evidence="1">Removes C-terminal D-alanyl residues from sugar-peptide cell wall precursors.</text>
</comment>
<dbReference type="EC" id="3.4.16.4" evidence="4"/>
<evidence type="ECO:0000256" key="11">
    <source>
        <dbReference type="ARBA" id="ARBA00023316"/>
    </source>
</evidence>
<gene>
    <name evidence="18" type="ORF">FY036_16970</name>
</gene>
<dbReference type="InterPro" id="IPR012338">
    <property type="entry name" value="Beta-lactam/transpept-like"/>
</dbReference>
<name>A0A5D4GRW8_9HYPH</name>
<evidence type="ECO:0000256" key="16">
    <source>
        <dbReference type="SAM" id="SignalP"/>
    </source>
</evidence>
<reference evidence="18 19" key="2">
    <citation type="submission" date="2019-09" db="EMBL/GenBank/DDBJ databases">
        <title>Mesorhizobium sp. MaA-C15 isolated from Microcystis aeruginosa.</title>
        <authorList>
            <person name="Jeong S.E."/>
            <person name="Jin H.M."/>
            <person name="Jeon C.O."/>
        </authorList>
    </citation>
    <scope>NUCLEOTIDE SEQUENCE [LARGE SCALE GENOMIC DNA]</scope>
    <source>
        <strain evidence="18 19">MaA-C15</strain>
    </source>
</reference>
<keyword evidence="19" id="KW-1185">Reference proteome</keyword>
<feature type="binding site" evidence="14">
    <location>
        <position position="227"/>
    </location>
    <ligand>
        <name>substrate</name>
    </ligand>
</feature>
<keyword evidence="9" id="KW-0133">Cell shape</keyword>
<dbReference type="GO" id="GO:0006508">
    <property type="term" value="P:proteolysis"/>
    <property type="evidence" value="ECO:0007669"/>
    <property type="project" value="UniProtKB-KW"/>
</dbReference>
<evidence type="ECO:0000256" key="2">
    <source>
        <dbReference type="ARBA" id="ARBA00004752"/>
    </source>
</evidence>
<keyword evidence="10" id="KW-0573">Peptidoglycan synthesis</keyword>
<dbReference type="OrthoDB" id="9795979at2"/>
<dbReference type="SUPFAM" id="SSF56601">
    <property type="entry name" value="beta-lactamase/transpeptidase-like"/>
    <property type="match status" value="1"/>
</dbReference>
<dbReference type="Gene3D" id="3.40.710.10">
    <property type="entry name" value="DD-peptidase/beta-lactamase superfamily"/>
    <property type="match status" value="1"/>
</dbReference>
<evidence type="ECO:0000256" key="4">
    <source>
        <dbReference type="ARBA" id="ARBA00012448"/>
    </source>
</evidence>
<dbReference type="EMBL" id="VSZS01000065">
    <property type="protein sequence ID" value="TYR31117.1"/>
    <property type="molecule type" value="Genomic_DNA"/>
</dbReference>
<keyword evidence="6" id="KW-0645">Protease</keyword>
<feature type="active site" evidence="13">
    <location>
        <position position="125"/>
    </location>
</feature>
<sequence>MSIINSARRVAAALLLLVTTAAAAQAQLFESRAKQAFMIDAETGTVLFAKDADTPFPPASLAKLMTMEVVFNAVKTGRLTLDEQFYVSENAWRTGGAPSRTSTMFAALGSSIRLEDLIQGVIVQSANDGCIVIAEGMAGSEENFAQLMTERARELGLEKSVFKNSTGLPAEGQVVTARELVELARHIWSEYPEFYKYYSQPDFTWNKITQRNRNPLLGMNIGADGLKTGFTEESGYAIAGSAQRDGKRLFVALSGLESENQRAEEARRILDWGMRAFDRIELFQAGEVVGEAKTYGGEKRSVALKAEGPISIFVPITNRDRLAARIVYDGPIIAPVEEGARIGALKVWIGDMMSQETPLYAAESVGQGRIHQRALDAVEELAIGWMR</sequence>
<evidence type="ECO:0000256" key="5">
    <source>
        <dbReference type="ARBA" id="ARBA00022645"/>
    </source>
</evidence>
<feature type="active site" description="Acyl-ester intermediate" evidence="13">
    <location>
        <position position="60"/>
    </location>
</feature>
<dbReference type="InterPro" id="IPR037167">
    <property type="entry name" value="Peptidase_S11_C_sf"/>
</dbReference>
<dbReference type="InterPro" id="IPR012907">
    <property type="entry name" value="Peptidase_S11_C"/>
</dbReference>
<dbReference type="InterPro" id="IPR001967">
    <property type="entry name" value="Peptidase_S11_N"/>
</dbReference>
<dbReference type="Pfam" id="PF00768">
    <property type="entry name" value="Peptidase_S11"/>
    <property type="match status" value="1"/>
</dbReference>
<keyword evidence="7 16" id="KW-0732">Signal</keyword>
<evidence type="ECO:0000256" key="3">
    <source>
        <dbReference type="ARBA" id="ARBA00007164"/>
    </source>
</evidence>
<comment type="similarity">
    <text evidence="3 15">Belongs to the peptidase S11 family.</text>
</comment>
<evidence type="ECO:0000256" key="7">
    <source>
        <dbReference type="ARBA" id="ARBA00022729"/>
    </source>
</evidence>
<dbReference type="PANTHER" id="PTHR21581:SF6">
    <property type="entry name" value="TRAFFICKING PROTEIN PARTICLE COMPLEX SUBUNIT 12"/>
    <property type="match status" value="1"/>
</dbReference>
<comment type="pathway">
    <text evidence="2">Cell wall biogenesis; peptidoglycan biosynthesis.</text>
</comment>
<evidence type="ECO:0000256" key="10">
    <source>
        <dbReference type="ARBA" id="ARBA00022984"/>
    </source>
</evidence>
<evidence type="ECO:0000256" key="12">
    <source>
        <dbReference type="ARBA" id="ARBA00034000"/>
    </source>
</evidence>
<organism evidence="18 19">
    <name type="scientific">Neoaquamicrobium microcysteis</name>
    <dbReference type="NCBI Taxonomy" id="2682781"/>
    <lineage>
        <taxon>Bacteria</taxon>
        <taxon>Pseudomonadati</taxon>
        <taxon>Pseudomonadota</taxon>
        <taxon>Alphaproteobacteria</taxon>
        <taxon>Hyphomicrobiales</taxon>
        <taxon>Phyllobacteriaceae</taxon>
        <taxon>Neoaquamicrobium</taxon>
    </lineage>
</organism>
<dbReference type="RefSeq" id="WP_148915918.1">
    <property type="nucleotide sequence ID" value="NZ_VSZS01000065.1"/>
</dbReference>
<reference evidence="18 19" key="1">
    <citation type="submission" date="2019-08" db="EMBL/GenBank/DDBJ databases">
        <authorList>
            <person name="Seo Y.L."/>
        </authorList>
    </citation>
    <scope>NUCLEOTIDE SEQUENCE [LARGE SCALE GENOMIC DNA]</scope>
    <source>
        <strain evidence="18 19">MaA-C15</strain>
    </source>
</reference>
<keyword evidence="11" id="KW-0961">Cell wall biogenesis/degradation</keyword>
<accession>A0A5D4GRW8</accession>
<keyword evidence="8" id="KW-0378">Hydrolase</keyword>